<dbReference type="GO" id="GO:0005672">
    <property type="term" value="C:transcription factor TFIIA complex"/>
    <property type="evidence" value="ECO:0007669"/>
    <property type="project" value="InterPro"/>
</dbReference>
<feature type="domain" description="Transcription initiation factor IIA gamma subunit N-terminal" evidence="1">
    <location>
        <begin position="6"/>
        <end position="32"/>
    </location>
</feature>
<proteinExistence type="predicted"/>
<dbReference type="InterPro" id="IPR015872">
    <property type="entry name" value="TFIIA_gsu_N"/>
</dbReference>
<evidence type="ECO:0000313" key="2">
    <source>
        <dbReference type="Proteomes" id="UP000887564"/>
    </source>
</evidence>
<evidence type="ECO:0000313" key="3">
    <source>
        <dbReference type="WBParaSite" id="PEQ_0001100801-mRNA-1"/>
    </source>
</evidence>
<dbReference type="Gene3D" id="1.10.287.190">
    <property type="entry name" value="Transcription factor IIA gamma subunit, alpha-helical domain"/>
    <property type="match status" value="1"/>
</dbReference>
<dbReference type="InterPro" id="IPR009083">
    <property type="entry name" value="TFIIA_a-hlx"/>
</dbReference>
<keyword evidence="2" id="KW-1185">Reference proteome</keyword>
<dbReference type="Proteomes" id="UP000887564">
    <property type="component" value="Unplaced"/>
</dbReference>
<dbReference type="PANTHER" id="PTHR10966">
    <property type="entry name" value="TRANSCRIPTION INITIATION FACTOR IIA SUBUNIT 2"/>
    <property type="match status" value="1"/>
</dbReference>
<dbReference type="GO" id="GO:0006367">
    <property type="term" value="P:transcription initiation at RNA polymerase II promoter"/>
    <property type="evidence" value="ECO:0007669"/>
    <property type="project" value="InterPro"/>
</dbReference>
<reference evidence="3" key="1">
    <citation type="submission" date="2022-11" db="UniProtKB">
        <authorList>
            <consortium name="WormBaseParasite"/>
        </authorList>
    </citation>
    <scope>IDENTIFICATION</scope>
</reference>
<accession>A0A914RXF5</accession>
<protein>
    <submittedName>
        <fullName evidence="3">Transcription initiation factor IIA gamma subunit N-terminal domain-containing protein</fullName>
    </submittedName>
</protein>
<dbReference type="Pfam" id="PF02268">
    <property type="entry name" value="TFIIA_gamma_N"/>
    <property type="match status" value="1"/>
</dbReference>
<sequence>MRLLALFQDGLITPQLAMKVLTTFDKAINKALQVRVKNKVTFRASNSFGDRVDRVKFVACDGRSPSLPLPQP</sequence>
<dbReference type="SUPFAM" id="SSF47396">
    <property type="entry name" value="Transcription factor IIA (TFIIA), alpha-helical domain"/>
    <property type="match status" value="1"/>
</dbReference>
<dbReference type="AlphaFoldDB" id="A0A914RXF5"/>
<organism evidence="2 3">
    <name type="scientific">Parascaris equorum</name>
    <name type="common">Equine roundworm</name>
    <dbReference type="NCBI Taxonomy" id="6256"/>
    <lineage>
        <taxon>Eukaryota</taxon>
        <taxon>Metazoa</taxon>
        <taxon>Ecdysozoa</taxon>
        <taxon>Nematoda</taxon>
        <taxon>Chromadorea</taxon>
        <taxon>Rhabditida</taxon>
        <taxon>Spirurina</taxon>
        <taxon>Ascaridomorpha</taxon>
        <taxon>Ascaridoidea</taxon>
        <taxon>Ascarididae</taxon>
        <taxon>Parascaris</taxon>
    </lineage>
</organism>
<dbReference type="InterPro" id="IPR003194">
    <property type="entry name" value="TFIIA_gsu"/>
</dbReference>
<dbReference type="WBParaSite" id="PEQ_0001100801-mRNA-1">
    <property type="protein sequence ID" value="PEQ_0001100801-mRNA-1"/>
    <property type="gene ID" value="PEQ_0001100801"/>
</dbReference>
<evidence type="ECO:0000259" key="1">
    <source>
        <dbReference type="Pfam" id="PF02268"/>
    </source>
</evidence>
<name>A0A914RXF5_PAREQ</name>